<feature type="region of interest" description="Disordered" evidence="11">
    <location>
        <begin position="618"/>
        <end position="652"/>
    </location>
</feature>
<reference evidence="13" key="1">
    <citation type="journal article" date="2013" name="Nat. Biotechnol.">
        <title>Draft genome sequence of chickpea (Cicer arietinum) provides a resource for trait improvement.</title>
        <authorList>
            <person name="Varshney R.K."/>
            <person name="Song C."/>
            <person name="Saxena R.K."/>
            <person name="Azam S."/>
            <person name="Yu S."/>
            <person name="Sharpe A.G."/>
            <person name="Cannon S."/>
            <person name="Baek J."/>
            <person name="Rosen B.D."/>
            <person name="Tar'an B."/>
            <person name="Millan T."/>
            <person name="Zhang X."/>
            <person name="Ramsay L.D."/>
            <person name="Iwata A."/>
            <person name="Wang Y."/>
            <person name="Nelson W."/>
            <person name="Farmer A.D."/>
            <person name="Gaur P.M."/>
            <person name="Soderlund C."/>
            <person name="Penmetsa R.V."/>
            <person name="Xu C."/>
            <person name="Bharti A.K."/>
            <person name="He W."/>
            <person name="Winter P."/>
            <person name="Zhao S."/>
            <person name="Hane J.K."/>
            <person name="Carrasquilla-Garcia N."/>
            <person name="Condie J.A."/>
            <person name="Upadhyaya H.D."/>
            <person name="Luo M.C."/>
            <person name="Thudi M."/>
            <person name="Gowda C.L."/>
            <person name="Singh N.P."/>
            <person name="Lichtenzveig J."/>
            <person name="Gali K.K."/>
            <person name="Rubio J."/>
            <person name="Nadarajan N."/>
            <person name="Dolezel J."/>
            <person name="Bansal K.C."/>
            <person name="Xu X."/>
            <person name="Edwards D."/>
            <person name="Zhang G."/>
            <person name="Kahl G."/>
            <person name="Gil J."/>
            <person name="Singh K.B."/>
            <person name="Datta S.K."/>
            <person name="Jackson S.A."/>
            <person name="Wang J."/>
            <person name="Cook D.R."/>
        </authorList>
    </citation>
    <scope>NUCLEOTIDE SEQUENCE [LARGE SCALE GENOMIC DNA]</scope>
    <source>
        <strain evidence="13">cv. CDC Frontier</strain>
    </source>
</reference>
<gene>
    <name evidence="14 15" type="primary">LOC101513871</name>
</gene>
<keyword evidence="13" id="KW-1185">Reference proteome</keyword>
<feature type="compositionally biased region" description="Basic and acidic residues" evidence="11">
    <location>
        <begin position="511"/>
        <end position="527"/>
    </location>
</feature>
<keyword evidence="4" id="KW-0808">Transferase</keyword>
<dbReference type="PANTHER" id="PTHR44329">
    <property type="entry name" value="SERINE/THREONINE-PROTEIN KINASE TNNI3K-RELATED"/>
    <property type="match status" value="1"/>
</dbReference>
<dbReference type="InterPro" id="IPR055164">
    <property type="entry name" value="EDR1/CTR1/ARMC3-like_pept-like"/>
</dbReference>
<keyword evidence="7 10" id="KW-0067">ATP-binding</keyword>
<evidence type="ECO:0000256" key="7">
    <source>
        <dbReference type="ARBA" id="ARBA00022840"/>
    </source>
</evidence>
<dbReference type="Pfam" id="PF07714">
    <property type="entry name" value="PK_Tyr_Ser-Thr"/>
    <property type="match status" value="1"/>
</dbReference>
<evidence type="ECO:0000256" key="3">
    <source>
        <dbReference type="ARBA" id="ARBA00022527"/>
    </source>
</evidence>
<dbReference type="GO" id="GO:0005524">
    <property type="term" value="F:ATP binding"/>
    <property type="evidence" value="ECO:0007669"/>
    <property type="project" value="UniProtKB-UniRule"/>
</dbReference>
<dbReference type="GO" id="GO:0004674">
    <property type="term" value="F:protein serine/threonine kinase activity"/>
    <property type="evidence" value="ECO:0007669"/>
    <property type="project" value="UniProtKB-KW"/>
</dbReference>
<dbReference type="STRING" id="3827.A0A1S3EH15"/>
<feature type="region of interest" description="Disordered" evidence="11">
    <location>
        <begin position="511"/>
        <end position="533"/>
    </location>
</feature>
<evidence type="ECO:0000313" key="13">
    <source>
        <dbReference type="Proteomes" id="UP000087171"/>
    </source>
</evidence>
<organism evidence="13 14">
    <name type="scientific">Cicer arietinum</name>
    <name type="common">Chickpea</name>
    <name type="synonym">Garbanzo</name>
    <dbReference type="NCBI Taxonomy" id="3827"/>
    <lineage>
        <taxon>Eukaryota</taxon>
        <taxon>Viridiplantae</taxon>
        <taxon>Streptophyta</taxon>
        <taxon>Embryophyta</taxon>
        <taxon>Tracheophyta</taxon>
        <taxon>Spermatophyta</taxon>
        <taxon>Magnoliopsida</taxon>
        <taxon>eudicotyledons</taxon>
        <taxon>Gunneridae</taxon>
        <taxon>Pentapetalae</taxon>
        <taxon>rosids</taxon>
        <taxon>fabids</taxon>
        <taxon>Fabales</taxon>
        <taxon>Fabaceae</taxon>
        <taxon>Papilionoideae</taxon>
        <taxon>50 kb inversion clade</taxon>
        <taxon>NPAAA clade</taxon>
        <taxon>Hologalegina</taxon>
        <taxon>IRL clade</taxon>
        <taxon>Cicereae</taxon>
        <taxon>Cicer</taxon>
    </lineage>
</organism>
<proteinExistence type="inferred from homology"/>
<dbReference type="GO" id="GO:0004713">
    <property type="term" value="F:protein tyrosine kinase activity"/>
    <property type="evidence" value="ECO:0007669"/>
    <property type="project" value="InterPro"/>
</dbReference>
<dbReference type="InterPro" id="IPR000719">
    <property type="entry name" value="Prot_kinase_dom"/>
</dbReference>
<keyword evidence="5 10" id="KW-0547">Nucleotide-binding</keyword>
<evidence type="ECO:0000256" key="5">
    <source>
        <dbReference type="ARBA" id="ARBA00022741"/>
    </source>
</evidence>
<dbReference type="RefSeq" id="XP_012574708.1">
    <property type="nucleotide sequence ID" value="XM_012719254.2"/>
</dbReference>
<dbReference type="PANTHER" id="PTHR44329:SF146">
    <property type="entry name" value="SERINE_THREONINE-PROTEIN KINASE SIS8-RELATED"/>
    <property type="match status" value="1"/>
</dbReference>
<dbReference type="PROSITE" id="PS00107">
    <property type="entry name" value="PROTEIN_KINASE_ATP"/>
    <property type="match status" value="1"/>
</dbReference>
<feature type="domain" description="Protein kinase" evidence="12">
    <location>
        <begin position="669"/>
        <end position="779"/>
    </location>
</feature>
<dbReference type="InterPro" id="IPR003903">
    <property type="entry name" value="UIM_dom"/>
</dbReference>
<comment type="similarity">
    <text evidence="1">Belongs to the protein kinase superfamily. TKL Ser/Thr protein kinase family. RAF subfamily.</text>
</comment>
<dbReference type="FunFam" id="3.30.200.20:FF:000060">
    <property type="entry name" value="Serine/threonine-protein kinase isoform 1"/>
    <property type="match status" value="1"/>
</dbReference>
<name>A0A1S3EH15_CICAR</name>
<dbReference type="InterPro" id="IPR051681">
    <property type="entry name" value="Ser/Thr_Kinases-Pseudokinases"/>
</dbReference>
<feature type="compositionally biased region" description="Polar residues" evidence="11">
    <location>
        <begin position="12"/>
        <end position="32"/>
    </location>
</feature>
<evidence type="ECO:0000313" key="15">
    <source>
        <dbReference type="RefSeq" id="XP_027193321.1"/>
    </source>
</evidence>
<dbReference type="SUPFAM" id="SSF56112">
    <property type="entry name" value="Protein kinase-like (PK-like)"/>
    <property type="match status" value="1"/>
</dbReference>
<dbReference type="InterPro" id="IPR011009">
    <property type="entry name" value="Kinase-like_dom_sf"/>
</dbReference>
<evidence type="ECO:0000256" key="2">
    <source>
        <dbReference type="ARBA" id="ARBA00012513"/>
    </source>
</evidence>
<evidence type="ECO:0000259" key="12">
    <source>
        <dbReference type="PROSITE" id="PS50011"/>
    </source>
</evidence>
<dbReference type="RefSeq" id="XP_027193321.1">
    <property type="nucleotide sequence ID" value="XM_027337520.1"/>
</dbReference>
<evidence type="ECO:0000313" key="14">
    <source>
        <dbReference type="RefSeq" id="XP_012574708.1"/>
    </source>
</evidence>
<feature type="region of interest" description="Disordered" evidence="11">
    <location>
        <begin position="10"/>
        <end position="49"/>
    </location>
</feature>
<feature type="compositionally biased region" description="Polar residues" evidence="11">
    <location>
        <begin position="641"/>
        <end position="652"/>
    </location>
</feature>
<dbReference type="SMART" id="SM00219">
    <property type="entry name" value="TyrKc"/>
    <property type="match status" value="1"/>
</dbReference>
<dbReference type="PROSITE" id="PS50011">
    <property type="entry name" value="PROTEIN_KINASE_DOM"/>
    <property type="match status" value="1"/>
</dbReference>
<evidence type="ECO:0000256" key="11">
    <source>
        <dbReference type="SAM" id="MobiDB-lite"/>
    </source>
</evidence>
<feature type="region of interest" description="Disordered" evidence="11">
    <location>
        <begin position="384"/>
        <end position="428"/>
    </location>
</feature>
<dbReference type="InterPro" id="IPR001245">
    <property type="entry name" value="Ser-Thr/Tyr_kinase_cat_dom"/>
</dbReference>
<comment type="catalytic activity">
    <reaction evidence="9">
        <text>L-seryl-[protein] + ATP = O-phospho-L-seryl-[protein] + ADP + H(+)</text>
        <dbReference type="Rhea" id="RHEA:17989"/>
        <dbReference type="Rhea" id="RHEA-COMP:9863"/>
        <dbReference type="Rhea" id="RHEA-COMP:11604"/>
        <dbReference type="ChEBI" id="CHEBI:15378"/>
        <dbReference type="ChEBI" id="CHEBI:29999"/>
        <dbReference type="ChEBI" id="CHEBI:30616"/>
        <dbReference type="ChEBI" id="CHEBI:83421"/>
        <dbReference type="ChEBI" id="CHEBI:456216"/>
        <dbReference type="EC" id="2.7.11.1"/>
    </reaction>
</comment>
<feature type="compositionally biased region" description="Low complexity" evidence="11">
    <location>
        <begin position="33"/>
        <end position="46"/>
    </location>
</feature>
<feature type="compositionally biased region" description="Basic and acidic residues" evidence="11">
    <location>
        <begin position="413"/>
        <end position="428"/>
    </location>
</feature>
<evidence type="ECO:0000256" key="9">
    <source>
        <dbReference type="ARBA" id="ARBA00048679"/>
    </source>
</evidence>
<evidence type="ECO:0000256" key="1">
    <source>
        <dbReference type="ARBA" id="ARBA00010507"/>
    </source>
</evidence>
<protein>
    <recommendedName>
        <fullName evidence="2">non-specific serine/threonine protein kinase</fullName>
        <ecNumber evidence="2">2.7.11.1</ecNumber>
    </recommendedName>
</protein>
<dbReference type="Pfam" id="PF14381">
    <property type="entry name" value="EDR1_CTR1_ARMC3_pept"/>
    <property type="match status" value="1"/>
</dbReference>
<keyword evidence="6 14" id="KW-0418">Kinase</keyword>
<keyword evidence="3" id="KW-0723">Serine/threonine-protein kinase</keyword>
<evidence type="ECO:0000256" key="4">
    <source>
        <dbReference type="ARBA" id="ARBA00022679"/>
    </source>
</evidence>
<dbReference type="GeneID" id="101513871"/>
<dbReference type="InterPro" id="IPR020635">
    <property type="entry name" value="Tyr_kinase_cat_dom"/>
</dbReference>
<reference evidence="14 15" key="2">
    <citation type="submission" date="2025-04" db="UniProtKB">
        <authorList>
            <consortium name="RefSeq"/>
        </authorList>
    </citation>
    <scope>IDENTIFICATION</scope>
    <source>
        <tissue evidence="14 15">Etiolated seedlings</tissue>
    </source>
</reference>
<dbReference type="Proteomes" id="UP000087171">
    <property type="component" value="Chromosome Ca8"/>
</dbReference>
<dbReference type="EC" id="2.7.11.1" evidence="2"/>
<feature type="binding site" evidence="10">
    <location>
        <position position="696"/>
    </location>
    <ligand>
        <name>ATP</name>
        <dbReference type="ChEBI" id="CHEBI:30616"/>
    </ligand>
</feature>
<sequence>MKNILKKLHIMSKQSQNEQGYSSSEGNKFNHGSISNSKRLFSSKSSESSEHKPFLGLSSLLHSVANRKSFSSKSLNQGKVERMETSDSVSSVGLDVLDSHKRDSSCCGTVSRDHEVEEEYQLQLALEMSAKEDPEAVQIEAIKQMSLGSCDPYYTPAEIVAYRYWNYNALGYDDKVMDGFYDLYGILTDSNTARMPSLIDLQGRRPISGSVTWEAILVNRAADSNLLKLEQKAFELTVKSRRDSEVVIDTDLVRTLAVFVADYMGGPVRDPESMTRAWRSLSYSLKATLGRMVLPLGSLTIGLVRHRALLFKVLADSLSIPSRLVKGKQNTGSDDVAINFVKIDDGREYIVDLMADPGTLVPSDATGSRIGYDETFFVASPSSRDLDSSRVASSSSGIGCSSGETSDFGMPDRGNRLEHSEKESDVCSRITTRKEERAKPFHTRSFSWSEGIGSAVVTRRKTEDISQFMIDTAKENPELAQKLHDVLLESGIVAPPNLFSDIYPEELFSKTEEKDEHKQGSERHETQFDDNLGPAKFSPHERVHPKACSRNQPQHPKLGLGIKHVRVAAAAAAIVASSMVVAVARSSTDSNIELPVSAAATATAAAVVATTAALSKYEMRSRSDEDVEGSGTNLEGERRSGSSVVSNDSTKSDCSLDDVAEYEIPWVEITLGERIGLGSYGEVYHGEWRGTEVAVKRFLDQDISGEALEEFISEVRIMKKLRHPNVVLFMGAVIQPPNLSIVTEFLPRGSLYRLINRSNNQLDGRRRLRMALDTARGMN</sequence>
<evidence type="ECO:0000256" key="6">
    <source>
        <dbReference type="ARBA" id="ARBA00022777"/>
    </source>
</evidence>
<dbReference type="AlphaFoldDB" id="A0A1S3EH15"/>
<evidence type="ECO:0000256" key="8">
    <source>
        <dbReference type="ARBA" id="ARBA00047899"/>
    </source>
</evidence>
<evidence type="ECO:0000256" key="10">
    <source>
        <dbReference type="PROSITE-ProRule" id="PRU10141"/>
    </source>
</evidence>
<feature type="compositionally biased region" description="Low complexity" evidence="11">
    <location>
        <begin position="389"/>
        <end position="406"/>
    </location>
</feature>
<accession>A0A1S3EH15</accession>
<dbReference type="OrthoDB" id="7537227at2759"/>
<dbReference type="PROSITE" id="PS50330">
    <property type="entry name" value="UIM"/>
    <property type="match status" value="1"/>
</dbReference>
<dbReference type="InterPro" id="IPR017441">
    <property type="entry name" value="Protein_kinase_ATP_BS"/>
</dbReference>
<comment type="catalytic activity">
    <reaction evidence="8">
        <text>L-threonyl-[protein] + ATP = O-phospho-L-threonyl-[protein] + ADP + H(+)</text>
        <dbReference type="Rhea" id="RHEA:46608"/>
        <dbReference type="Rhea" id="RHEA-COMP:11060"/>
        <dbReference type="Rhea" id="RHEA-COMP:11605"/>
        <dbReference type="ChEBI" id="CHEBI:15378"/>
        <dbReference type="ChEBI" id="CHEBI:30013"/>
        <dbReference type="ChEBI" id="CHEBI:30616"/>
        <dbReference type="ChEBI" id="CHEBI:61977"/>
        <dbReference type="ChEBI" id="CHEBI:456216"/>
        <dbReference type="EC" id="2.7.11.1"/>
    </reaction>
</comment>
<dbReference type="Gene3D" id="3.30.200.20">
    <property type="entry name" value="Phosphorylase Kinase, domain 1"/>
    <property type="match status" value="1"/>
</dbReference>